<gene>
    <name evidence="1" type="ORF">Ddye_017394</name>
</gene>
<sequence length="136" mass="15806">MQYVISRYAVCFRSPVSSKSIPDMERMIKVTDGVLLVLFLKMLEPYSRRLGFLNAKLFPAMEMGWPITLPPWHCPLEGFRCGKMTFPACFEGNPFKTVPGPFKLFWRCMRSNPGEEPTEPYTYLQFDPPTREVKLE</sequence>
<evidence type="ECO:0000313" key="1">
    <source>
        <dbReference type="EMBL" id="KAK2649905.1"/>
    </source>
</evidence>
<name>A0AAD9X1E3_9ROSI</name>
<accession>A0AAD9X1E3</accession>
<dbReference type="Proteomes" id="UP001280121">
    <property type="component" value="Unassembled WGS sequence"/>
</dbReference>
<keyword evidence="2" id="KW-1185">Reference proteome</keyword>
<evidence type="ECO:0000313" key="2">
    <source>
        <dbReference type="Proteomes" id="UP001280121"/>
    </source>
</evidence>
<dbReference type="AlphaFoldDB" id="A0AAD9X1E3"/>
<comment type="caution">
    <text evidence="1">The sequence shown here is derived from an EMBL/GenBank/DDBJ whole genome shotgun (WGS) entry which is preliminary data.</text>
</comment>
<protein>
    <submittedName>
        <fullName evidence="1">Uncharacterized protein</fullName>
    </submittedName>
</protein>
<reference evidence="1" key="1">
    <citation type="journal article" date="2023" name="Plant J.">
        <title>Genome sequences and population genomics provide insights into the demographic history, inbreeding, and mutation load of two 'living fossil' tree species of Dipteronia.</title>
        <authorList>
            <person name="Feng Y."/>
            <person name="Comes H.P."/>
            <person name="Chen J."/>
            <person name="Zhu S."/>
            <person name="Lu R."/>
            <person name="Zhang X."/>
            <person name="Li P."/>
            <person name="Qiu J."/>
            <person name="Olsen K.M."/>
            <person name="Qiu Y."/>
        </authorList>
    </citation>
    <scope>NUCLEOTIDE SEQUENCE</scope>
    <source>
        <strain evidence="1">KIB01</strain>
    </source>
</reference>
<proteinExistence type="predicted"/>
<organism evidence="1 2">
    <name type="scientific">Dipteronia dyeriana</name>
    <dbReference type="NCBI Taxonomy" id="168575"/>
    <lineage>
        <taxon>Eukaryota</taxon>
        <taxon>Viridiplantae</taxon>
        <taxon>Streptophyta</taxon>
        <taxon>Embryophyta</taxon>
        <taxon>Tracheophyta</taxon>
        <taxon>Spermatophyta</taxon>
        <taxon>Magnoliopsida</taxon>
        <taxon>eudicotyledons</taxon>
        <taxon>Gunneridae</taxon>
        <taxon>Pentapetalae</taxon>
        <taxon>rosids</taxon>
        <taxon>malvids</taxon>
        <taxon>Sapindales</taxon>
        <taxon>Sapindaceae</taxon>
        <taxon>Hippocastanoideae</taxon>
        <taxon>Acereae</taxon>
        <taxon>Dipteronia</taxon>
    </lineage>
</organism>
<dbReference type="PANTHER" id="PTHR36706">
    <property type="entry name" value="UNNAMED PRODUCT"/>
    <property type="match status" value="1"/>
</dbReference>
<dbReference type="EMBL" id="JANJYI010000005">
    <property type="protein sequence ID" value="KAK2649905.1"/>
    <property type="molecule type" value="Genomic_DNA"/>
</dbReference>